<dbReference type="InterPro" id="IPR020631">
    <property type="entry name" value="THF_DH/CycHdrlase_NAD-bd_dom"/>
</dbReference>
<evidence type="ECO:0000259" key="7">
    <source>
        <dbReference type="Pfam" id="PF00763"/>
    </source>
</evidence>
<keyword evidence="2" id="KW-0554">One-carbon metabolism</keyword>
<keyword evidence="5" id="KW-0511">Multifunctional enzyme</keyword>
<keyword evidence="3" id="KW-0378">Hydrolase</keyword>
<dbReference type="GeneTree" id="ENSGT00940000154746"/>
<sequence>MKLKAAAEIGINATHLRLPRTATEDEVLHSITEVNENSAIHGLIVQLPLDSIHKIDTEKVTNAAPPEKDVDGKALRCFNMFVMFCVTSLLSIKLADILVVGLGKVEMVTGDWVKKGAVVIDCGINHILDGTRPSGKREVGDVQYSSAKEQAGFITLVPGGVEPMTEHGNSVCLKNTVAHQAKALEYKSSNLNCGAFCSR</sequence>
<accession>A0AAZ3RLK0</accession>
<dbReference type="GO" id="GO:0004477">
    <property type="term" value="F:methenyltetrahydrofolate cyclohydrolase activity"/>
    <property type="evidence" value="ECO:0007669"/>
    <property type="project" value="UniProtKB-EC"/>
</dbReference>
<evidence type="ECO:0000256" key="2">
    <source>
        <dbReference type="ARBA" id="ARBA00022563"/>
    </source>
</evidence>
<feature type="domain" description="Tetrahydrofolate dehydrogenase/cyclohydrolase catalytic" evidence="7">
    <location>
        <begin position="1"/>
        <end position="71"/>
    </location>
</feature>
<dbReference type="SUPFAM" id="SSF51735">
    <property type="entry name" value="NAD(P)-binding Rossmann-fold domains"/>
    <property type="match status" value="1"/>
</dbReference>
<name>A0AAZ3RLK0_ONCTS</name>
<reference evidence="10" key="1">
    <citation type="journal article" date="2018" name="PLoS ONE">
        <title>Chinook salmon (Oncorhynchus tshawytscha) genome and transcriptome.</title>
        <authorList>
            <person name="Christensen K.A."/>
            <person name="Leong J.S."/>
            <person name="Sakhrani D."/>
            <person name="Biagi C.A."/>
            <person name="Minkley D.R."/>
            <person name="Withler R.E."/>
            <person name="Rondeau E.B."/>
            <person name="Koop B.F."/>
            <person name="Devlin R.H."/>
        </authorList>
    </citation>
    <scope>NUCLEOTIDE SEQUENCE [LARGE SCALE GENOMIC DNA]</scope>
</reference>
<reference evidence="9" key="2">
    <citation type="submission" date="2025-08" db="UniProtKB">
        <authorList>
            <consortium name="Ensembl"/>
        </authorList>
    </citation>
    <scope>IDENTIFICATION</scope>
</reference>
<dbReference type="GO" id="GO:0004488">
    <property type="term" value="F:methylenetetrahydrofolate dehydrogenase (NADP+) activity"/>
    <property type="evidence" value="ECO:0007669"/>
    <property type="project" value="InterPro"/>
</dbReference>
<evidence type="ECO:0000256" key="1">
    <source>
        <dbReference type="ARBA" id="ARBA00012776"/>
    </source>
</evidence>
<dbReference type="PROSITE" id="PS00766">
    <property type="entry name" value="THF_DHG_CYH_1"/>
    <property type="match status" value="1"/>
</dbReference>
<reference evidence="9" key="3">
    <citation type="submission" date="2025-09" db="UniProtKB">
        <authorList>
            <consortium name="Ensembl"/>
        </authorList>
    </citation>
    <scope>IDENTIFICATION</scope>
</reference>
<keyword evidence="10" id="KW-1185">Reference proteome</keyword>
<evidence type="ECO:0000313" key="10">
    <source>
        <dbReference type="Proteomes" id="UP000694402"/>
    </source>
</evidence>
<dbReference type="Pfam" id="PF02882">
    <property type="entry name" value="THF_DHG_CYH_C"/>
    <property type="match status" value="1"/>
</dbReference>
<evidence type="ECO:0000256" key="5">
    <source>
        <dbReference type="ARBA" id="ARBA00023268"/>
    </source>
</evidence>
<dbReference type="GO" id="GO:0005829">
    <property type="term" value="C:cytosol"/>
    <property type="evidence" value="ECO:0007669"/>
    <property type="project" value="TreeGrafter"/>
</dbReference>
<dbReference type="AlphaFoldDB" id="A0AAZ3RLK0"/>
<protein>
    <recommendedName>
        <fullName evidence="1">methenyltetrahydrofolate cyclohydrolase</fullName>
        <ecNumber evidence="1">3.5.4.9</ecNumber>
    </recommendedName>
</protein>
<evidence type="ECO:0000256" key="3">
    <source>
        <dbReference type="ARBA" id="ARBA00022801"/>
    </source>
</evidence>
<evidence type="ECO:0000256" key="4">
    <source>
        <dbReference type="ARBA" id="ARBA00023002"/>
    </source>
</evidence>
<dbReference type="PRINTS" id="PR00085">
    <property type="entry name" value="THFDHDRGNASE"/>
</dbReference>
<dbReference type="PANTHER" id="PTHR48099">
    <property type="entry name" value="C-1-TETRAHYDROFOLATE SYNTHASE, CYTOPLASMIC-RELATED"/>
    <property type="match status" value="1"/>
</dbReference>
<feature type="domain" description="Tetrahydrofolate dehydrogenase/cyclohydrolase NAD(P)-binding" evidence="8">
    <location>
        <begin position="92"/>
        <end position="179"/>
    </location>
</feature>
<evidence type="ECO:0000256" key="6">
    <source>
        <dbReference type="ARBA" id="ARBA00036357"/>
    </source>
</evidence>
<proteinExistence type="predicted"/>
<dbReference type="Proteomes" id="UP000694402">
    <property type="component" value="Unassembled WGS sequence"/>
</dbReference>
<dbReference type="InterPro" id="IPR020630">
    <property type="entry name" value="THF_DH/CycHdrlase_cat_dom"/>
</dbReference>
<dbReference type="PANTHER" id="PTHR48099:SF1">
    <property type="entry name" value="C-1-TETRAHYDROFOLATE SYNTHASE, CYTOPLASMIC"/>
    <property type="match status" value="1"/>
</dbReference>
<dbReference type="Gene3D" id="3.40.50.10860">
    <property type="entry name" value="Leucine Dehydrogenase, chain A, domain 1"/>
    <property type="match status" value="1"/>
</dbReference>
<dbReference type="InterPro" id="IPR020867">
    <property type="entry name" value="THF_DH/CycHdrlase_CS"/>
</dbReference>
<dbReference type="InterPro" id="IPR036291">
    <property type="entry name" value="NAD(P)-bd_dom_sf"/>
</dbReference>
<dbReference type="SUPFAM" id="SSF53223">
    <property type="entry name" value="Aminoacid dehydrogenase-like, N-terminal domain"/>
    <property type="match status" value="1"/>
</dbReference>
<evidence type="ECO:0000313" key="9">
    <source>
        <dbReference type="Ensembl" id="ENSOTSP00005142477.1"/>
    </source>
</evidence>
<organism evidence="9 10">
    <name type="scientific">Oncorhynchus tshawytscha</name>
    <name type="common">Chinook salmon</name>
    <name type="synonym">Salmo tshawytscha</name>
    <dbReference type="NCBI Taxonomy" id="74940"/>
    <lineage>
        <taxon>Eukaryota</taxon>
        <taxon>Metazoa</taxon>
        <taxon>Chordata</taxon>
        <taxon>Craniata</taxon>
        <taxon>Vertebrata</taxon>
        <taxon>Euteleostomi</taxon>
        <taxon>Actinopterygii</taxon>
        <taxon>Neopterygii</taxon>
        <taxon>Teleostei</taxon>
        <taxon>Protacanthopterygii</taxon>
        <taxon>Salmoniformes</taxon>
        <taxon>Salmonidae</taxon>
        <taxon>Salmoninae</taxon>
        <taxon>Oncorhynchus</taxon>
    </lineage>
</organism>
<dbReference type="Pfam" id="PF00763">
    <property type="entry name" value="THF_DHG_CYH"/>
    <property type="match status" value="1"/>
</dbReference>
<evidence type="ECO:0000259" key="8">
    <source>
        <dbReference type="Pfam" id="PF02882"/>
    </source>
</evidence>
<keyword evidence="4" id="KW-0560">Oxidoreductase</keyword>
<dbReference type="InterPro" id="IPR000672">
    <property type="entry name" value="THF_DH/CycHdrlase"/>
</dbReference>
<dbReference type="Ensembl" id="ENSOTST00005185640.1">
    <property type="protein sequence ID" value="ENSOTSP00005142477.1"/>
    <property type="gene ID" value="ENSOTSG00005005140.2"/>
</dbReference>
<comment type="catalytic activity">
    <reaction evidence="6">
        <text>(6R)-5,10-methenyltetrahydrofolate + H2O = (6R)-10-formyltetrahydrofolate + H(+)</text>
        <dbReference type="Rhea" id="RHEA:23700"/>
        <dbReference type="ChEBI" id="CHEBI:15377"/>
        <dbReference type="ChEBI" id="CHEBI:15378"/>
        <dbReference type="ChEBI" id="CHEBI:57455"/>
        <dbReference type="ChEBI" id="CHEBI:195366"/>
        <dbReference type="EC" id="3.5.4.9"/>
    </reaction>
</comment>
<dbReference type="GO" id="GO:0035999">
    <property type="term" value="P:tetrahydrofolate interconversion"/>
    <property type="evidence" value="ECO:0007669"/>
    <property type="project" value="TreeGrafter"/>
</dbReference>
<dbReference type="Gene3D" id="3.40.50.720">
    <property type="entry name" value="NAD(P)-binding Rossmann-like Domain"/>
    <property type="match status" value="1"/>
</dbReference>
<dbReference type="EC" id="3.5.4.9" evidence="1"/>
<dbReference type="InterPro" id="IPR046346">
    <property type="entry name" value="Aminoacid_DH-like_N_sf"/>
</dbReference>